<evidence type="ECO:0000259" key="1">
    <source>
        <dbReference type="PROSITE" id="PS51746"/>
    </source>
</evidence>
<dbReference type="InterPro" id="IPR036457">
    <property type="entry name" value="PPM-type-like_dom_sf"/>
</dbReference>
<dbReference type="Pfam" id="PF00481">
    <property type="entry name" value="PP2C"/>
    <property type="match status" value="1"/>
</dbReference>
<gene>
    <name evidence="2" type="ORF">ERUC_LOCUS37254</name>
</gene>
<organism evidence="2 3">
    <name type="scientific">Eruca vesicaria subsp. sativa</name>
    <name type="common">Garden rocket</name>
    <name type="synonym">Eruca sativa</name>
    <dbReference type="NCBI Taxonomy" id="29727"/>
    <lineage>
        <taxon>Eukaryota</taxon>
        <taxon>Viridiplantae</taxon>
        <taxon>Streptophyta</taxon>
        <taxon>Embryophyta</taxon>
        <taxon>Tracheophyta</taxon>
        <taxon>Spermatophyta</taxon>
        <taxon>Magnoliopsida</taxon>
        <taxon>eudicotyledons</taxon>
        <taxon>Gunneridae</taxon>
        <taxon>Pentapetalae</taxon>
        <taxon>rosids</taxon>
        <taxon>malvids</taxon>
        <taxon>Brassicales</taxon>
        <taxon>Brassicaceae</taxon>
        <taxon>Brassiceae</taxon>
        <taxon>Eruca</taxon>
    </lineage>
</organism>
<dbReference type="EMBL" id="CAKOAT010632932">
    <property type="protein sequence ID" value="CAH8384771.1"/>
    <property type="molecule type" value="Genomic_DNA"/>
</dbReference>
<dbReference type="AlphaFoldDB" id="A0ABC8LN23"/>
<dbReference type="Gene3D" id="3.60.40.10">
    <property type="entry name" value="PPM-type phosphatase domain"/>
    <property type="match status" value="1"/>
</dbReference>
<dbReference type="InterPro" id="IPR001932">
    <property type="entry name" value="PPM-type_phosphatase-like_dom"/>
</dbReference>
<dbReference type="PANTHER" id="PTHR13832:SF620">
    <property type="entry name" value="PROTEIN PHOSPHATASE 2C 13-RELATED"/>
    <property type="match status" value="1"/>
</dbReference>
<dbReference type="Proteomes" id="UP001642260">
    <property type="component" value="Unassembled WGS sequence"/>
</dbReference>
<sequence>MFDDHGGLEASLYMKQNLTRLFIQMDNFFLEELQNSRQKPFDLADLAMADESIVCGSSSTTSLIALIIRRHILFASGGDCRSVLCRRVVFVGISFDHRSTQEPERRRIKDLGAYFEGSYVNWVFAVSACHWKLGNEDSFHWLLMSSYPKISKMRRHDDPIQCAMELRKKQRGLIHQII</sequence>
<feature type="domain" description="PPM-type phosphatase" evidence="1">
    <location>
        <begin position="1"/>
        <end position="178"/>
    </location>
</feature>
<evidence type="ECO:0000313" key="2">
    <source>
        <dbReference type="EMBL" id="CAH8384771.1"/>
    </source>
</evidence>
<dbReference type="PROSITE" id="PS51746">
    <property type="entry name" value="PPM_2"/>
    <property type="match status" value="1"/>
</dbReference>
<dbReference type="SUPFAM" id="SSF81606">
    <property type="entry name" value="PP2C-like"/>
    <property type="match status" value="1"/>
</dbReference>
<keyword evidence="3" id="KW-1185">Reference proteome</keyword>
<protein>
    <recommendedName>
        <fullName evidence="1">PPM-type phosphatase domain-containing protein</fullName>
    </recommendedName>
</protein>
<comment type="caution">
    <text evidence="2">The sequence shown here is derived from an EMBL/GenBank/DDBJ whole genome shotgun (WGS) entry which is preliminary data.</text>
</comment>
<dbReference type="PANTHER" id="PTHR13832">
    <property type="entry name" value="PROTEIN PHOSPHATASE 2C"/>
    <property type="match status" value="1"/>
</dbReference>
<proteinExistence type="predicted"/>
<accession>A0ABC8LN23</accession>
<dbReference type="InterPro" id="IPR015655">
    <property type="entry name" value="PP2C"/>
</dbReference>
<reference evidence="2 3" key="1">
    <citation type="submission" date="2022-03" db="EMBL/GenBank/DDBJ databases">
        <authorList>
            <person name="Macdonald S."/>
            <person name="Ahmed S."/>
            <person name="Newling K."/>
        </authorList>
    </citation>
    <scope>NUCLEOTIDE SEQUENCE [LARGE SCALE GENOMIC DNA]</scope>
</reference>
<evidence type="ECO:0000313" key="3">
    <source>
        <dbReference type="Proteomes" id="UP001642260"/>
    </source>
</evidence>
<name>A0ABC8LN23_ERUVS</name>